<comment type="caution">
    <text evidence="3">The sequence shown here is derived from an EMBL/GenBank/DDBJ whole genome shotgun (WGS) entry which is preliminary data.</text>
</comment>
<protein>
    <submittedName>
        <fullName evidence="3">Uncharacterized protein</fullName>
    </submittedName>
</protein>
<sequence length="127" mass="15056">MAVTKTDILFLLAGILQSIAGKITAEMVLTYEDDYGNHSIYINGTTEDYFFYEDYYDVTSTYDYINNRSTNYSQHEIVVEKEKTSSNSASILLPCPWLFSFMTFPHFLYFLREEVYMSFFRRYIALW</sequence>
<feature type="signal peptide" evidence="2">
    <location>
        <begin position="1"/>
        <end position="25"/>
    </location>
</feature>
<dbReference type="AlphaFoldDB" id="A0A9Q0X9W8"/>
<name>A0A9Q0X9W8_9SAUR</name>
<keyword evidence="4" id="KW-1185">Reference proteome</keyword>
<organism evidence="3 4">
    <name type="scientific">Phrynocephalus forsythii</name>
    <dbReference type="NCBI Taxonomy" id="171643"/>
    <lineage>
        <taxon>Eukaryota</taxon>
        <taxon>Metazoa</taxon>
        <taxon>Chordata</taxon>
        <taxon>Craniata</taxon>
        <taxon>Vertebrata</taxon>
        <taxon>Euteleostomi</taxon>
        <taxon>Lepidosauria</taxon>
        <taxon>Squamata</taxon>
        <taxon>Bifurcata</taxon>
        <taxon>Unidentata</taxon>
        <taxon>Episquamata</taxon>
        <taxon>Toxicofera</taxon>
        <taxon>Iguania</taxon>
        <taxon>Acrodonta</taxon>
        <taxon>Agamidae</taxon>
        <taxon>Agaminae</taxon>
        <taxon>Phrynocephalus</taxon>
    </lineage>
</organism>
<dbReference type="EMBL" id="JAPFRF010000019">
    <property type="protein sequence ID" value="KAJ7307186.1"/>
    <property type="molecule type" value="Genomic_DNA"/>
</dbReference>
<evidence type="ECO:0000256" key="1">
    <source>
        <dbReference type="SAM" id="Phobius"/>
    </source>
</evidence>
<keyword evidence="1" id="KW-0812">Transmembrane</keyword>
<keyword evidence="1" id="KW-0472">Membrane</keyword>
<dbReference type="Proteomes" id="UP001142489">
    <property type="component" value="Unassembled WGS sequence"/>
</dbReference>
<keyword evidence="1" id="KW-1133">Transmembrane helix</keyword>
<gene>
    <name evidence="3" type="ORF">JRQ81_009174</name>
</gene>
<feature type="chain" id="PRO_5040252631" evidence="2">
    <location>
        <begin position="26"/>
        <end position="127"/>
    </location>
</feature>
<proteinExistence type="predicted"/>
<evidence type="ECO:0000256" key="2">
    <source>
        <dbReference type="SAM" id="SignalP"/>
    </source>
</evidence>
<feature type="transmembrane region" description="Helical" evidence="1">
    <location>
        <begin position="91"/>
        <end position="111"/>
    </location>
</feature>
<keyword evidence="2" id="KW-0732">Signal</keyword>
<reference evidence="3" key="1">
    <citation type="journal article" date="2023" name="DNA Res.">
        <title>Chromosome-level genome assembly of Phrynocephalus forsythii using third-generation DNA sequencing and Hi-C analysis.</title>
        <authorList>
            <person name="Qi Y."/>
            <person name="Zhao W."/>
            <person name="Zhao Y."/>
            <person name="Niu C."/>
            <person name="Cao S."/>
            <person name="Zhang Y."/>
        </authorList>
    </citation>
    <scope>NUCLEOTIDE SEQUENCE</scope>
    <source>
        <tissue evidence="3">Muscle</tissue>
    </source>
</reference>
<accession>A0A9Q0X9W8</accession>
<evidence type="ECO:0000313" key="4">
    <source>
        <dbReference type="Proteomes" id="UP001142489"/>
    </source>
</evidence>
<evidence type="ECO:0000313" key="3">
    <source>
        <dbReference type="EMBL" id="KAJ7307186.1"/>
    </source>
</evidence>